<dbReference type="CDD" id="cd20394">
    <property type="entry name" value="Tudor_SGF29_rpt2"/>
    <property type="match status" value="1"/>
</dbReference>
<dbReference type="OMA" id="SIPMWAG"/>
<evidence type="ECO:0000256" key="4">
    <source>
        <dbReference type="ARBA" id="ARBA00023242"/>
    </source>
</evidence>
<organism evidence="6 7">
    <name type="scientific">Echinococcus granulosus</name>
    <name type="common">Hydatid tapeworm</name>
    <dbReference type="NCBI Taxonomy" id="6210"/>
    <lineage>
        <taxon>Eukaryota</taxon>
        <taxon>Metazoa</taxon>
        <taxon>Spiralia</taxon>
        <taxon>Lophotrochozoa</taxon>
        <taxon>Platyhelminthes</taxon>
        <taxon>Cestoda</taxon>
        <taxon>Eucestoda</taxon>
        <taxon>Cyclophyllidea</taxon>
        <taxon>Taeniidae</taxon>
        <taxon>Echinococcus</taxon>
        <taxon>Echinococcus granulosus group</taxon>
    </lineage>
</organism>
<evidence type="ECO:0000313" key="6">
    <source>
        <dbReference type="EMBL" id="EUB56789.1"/>
    </source>
</evidence>
<accession>W6UTQ1</accession>
<dbReference type="PANTHER" id="PTHR21539">
    <property type="entry name" value="SAGA-ASSOCIATED FACTOR 29"/>
    <property type="match status" value="1"/>
</dbReference>
<keyword evidence="2" id="KW-0805">Transcription regulation</keyword>
<keyword evidence="3" id="KW-0804">Transcription</keyword>
<dbReference type="STRING" id="6210.W6UTQ1"/>
<evidence type="ECO:0000256" key="1">
    <source>
        <dbReference type="ARBA" id="ARBA00004123"/>
    </source>
</evidence>
<dbReference type="PANTHER" id="PTHR21539:SF0">
    <property type="entry name" value="SAGA-ASSOCIATED FACTOR 29"/>
    <property type="match status" value="1"/>
</dbReference>
<dbReference type="AlphaFoldDB" id="W6UTQ1"/>
<dbReference type="KEGG" id="egl:EGR_08367"/>
<dbReference type="OrthoDB" id="10265994at2759"/>
<dbReference type="InterPro" id="IPR010750">
    <property type="entry name" value="SGF29_tudor-like_dom"/>
</dbReference>
<dbReference type="GeneID" id="36344082"/>
<evidence type="ECO:0000259" key="5">
    <source>
        <dbReference type="PROSITE" id="PS51518"/>
    </source>
</evidence>
<comment type="subcellular location">
    <subcellularLocation>
        <location evidence="1">Nucleus</location>
    </subcellularLocation>
</comment>
<dbReference type="InterPro" id="IPR047288">
    <property type="entry name" value="Tudor_SGF29_rpt1"/>
</dbReference>
<name>W6UTQ1_ECHGR</name>
<dbReference type="PROSITE" id="PS51518">
    <property type="entry name" value="SGF29_C"/>
    <property type="match status" value="1"/>
</dbReference>
<reference evidence="6 7" key="1">
    <citation type="journal article" date="2013" name="Nat. Genet.">
        <title>The genome of the hydatid tapeworm Echinococcus granulosus.</title>
        <authorList>
            <person name="Zheng H."/>
            <person name="Zhang W."/>
            <person name="Zhang L."/>
            <person name="Zhang Z."/>
            <person name="Li J."/>
            <person name="Lu G."/>
            <person name="Zhu Y."/>
            <person name="Wang Y."/>
            <person name="Huang Y."/>
            <person name="Liu J."/>
            <person name="Kang H."/>
            <person name="Chen J."/>
            <person name="Wang L."/>
            <person name="Chen A."/>
            <person name="Yu S."/>
            <person name="Gao Z."/>
            <person name="Jin L."/>
            <person name="Gu W."/>
            <person name="Wang Z."/>
            <person name="Zhao L."/>
            <person name="Shi B."/>
            <person name="Wen H."/>
            <person name="Lin R."/>
            <person name="Jones M.K."/>
            <person name="Brejova B."/>
            <person name="Vinar T."/>
            <person name="Zhao G."/>
            <person name="McManus D.P."/>
            <person name="Chen Z."/>
            <person name="Zhou Y."/>
            <person name="Wang S."/>
        </authorList>
    </citation>
    <scope>NUCLEOTIDE SEQUENCE [LARGE SCALE GENOMIC DNA]</scope>
</reference>
<feature type="domain" description="SGF29 C-terminal" evidence="5">
    <location>
        <begin position="198"/>
        <end position="347"/>
    </location>
</feature>
<dbReference type="Proteomes" id="UP000019149">
    <property type="component" value="Unassembled WGS sequence"/>
</dbReference>
<dbReference type="CTD" id="36344082"/>
<dbReference type="Pfam" id="PF07039">
    <property type="entry name" value="SGF29_Tudor"/>
    <property type="match status" value="1"/>
</dbReference>
<dbReference type="CDD" id="cd20393">
    <property type="entry name" value="Tudor_SGF29_rpt1"/>
    <property type="match status" value="1"/>
</dbReference>
<protein>
    <submittedName>
        <fullName evidence="6">SAGA-associated factor</fullName>
    </submittedName>
</protein>
<dbReference type="Gene3D" id="2.30.30.140">
    <property type="match status" value="2"/>
</dbReference>
<sequence length="361" mass="40744">MCKSGSSLLSSLNLQLTRLSTSLLLLPVWVFRRPIIIELLEVRCIDMELELMEKVNELSEICKEVVVAEGRCSSQVSSLEWGQVKVHKGKHSVEQKRLWNKKLQEVFHDLGSLQKALLRAQDKIFDLRALEHKISKLTVGLMAIFLTREIAKGPRNMRRGVLMSLLQESAKSIPMWAGGVDEPPPPLCGAIGAGNNLDTNLVAPGDYVAALVPDLECPDAEFAPNESWILAEVISFNREKRQFQVEDVDAEEGKVRYTLDRSKVILLPKWKANPVLNPDAVYHKGTLVLALYPQTTCFYRAVVDTYPTHAQDEYSLYFEDPSYPDGYAPSIRIPQRYVILCPETDHKSTRQGRNRLSGRKS</sequence>
<dbReference type="RefSeq" id="XP_024347985.1">
    <property type="nucleotide sequence ID" value="XM_024497616.1"/>
</dbReference>
<evidence type="ECO:0000256" key="2">
    <source>
        <dbReference type="ARBA" id="ARBA00023015"/>
    </source>
</evidence>
<keyword evidence="4" id="KW-0539">Nucleus</keyword>
<dbReference type="GO" id="GO:0005634">
    <property type="term" value="C:nucleus"/>
    <property type="evidence" value="ECO:0007669"/>
    <property type="project" value="UniProtKB-SubCell"/>
</dbReference>
<dbReference type="GO" id="GO:0000124">
    <property type="term" value="C:SAGA complex"/>
    <property type="evidence" value="ECO:0007669"/>
    <property type="project" value="InterPro"/>
</dbReference>
<gene>
    <name evidence="6" type="ORF">EGR_08367</name>
</gene>
<dbReference type="InterPro" id="IPR047287">
    <property type="entry name" value="Tudor_SGF29_rpt2"/>
</dbReference>
<keyword evidence="7" id="KW-1185">Reference proteome</keyword>
<evidence type="ECO:0000256" key="3">
    <source>
        <dbReference type="ARBA" id="ARBA00023163"/>
    </source>
</evidence>
<dbReference type="EMBL" id="APAU02000104">
    <property type="protein sequence ID" value="EUB56789.1"/>
    <property type="molecule type" value="Genomic_DNA"/>
</dbReference>
<comment type="caution">
    <text evidence="6">The sequence shown here is derived from an EMBL/GenBank/DDBJ whole genome shotgun (WGS) entry which is preliminary data.</text>
</comment>
<dbReference type="InterPro" id="IPR037802">
    <property type="entry name" value="SGF29"/>
</dbReference>
<proteinExistence type="predicted"/>
<evidence type="ECO:0000313" key="7">
    <source>
        <dbReference type="Proteomes" id="UP000019149"/>
    </source>
</evidence>